<comment type="caution">
    <text evidence="5">The sequence shown here is derived from an EMBL/GenBank/DDBJ whole genome shotgun (WGS) entry which is preliminary data.</text>
</comment>
<accession>A0ABP0M4N3</accession>
<dbReference type="PANTHER" id="PTHR45641:SF19">
    <property type="entry name" value="NEPHROCYSTIN-3"/>
    <property type="match status" value="1"/>
</dbReference>
<dbReference type="PANTHER" id="PTHR45641">
    <property type="entry name" value="TETRATRICOPEPTIDE REPEAT PROTEIN (AFU_ORTHOLOGUE AFUA_6G03870)"/>
    <property type="match status" value="1"/>
</dbReference>
<keyword evidence="1" id="KW-0677">Repeat</keyword>
<dbReference type="Proteomes" id="UP001642464">
    <property type="component" value="Unassembled WGS sequence"/>
</dbReference>
<proteinExistence type="predicted"/>
<evidence type="ECO:0000313" key="6">
    <source>
        <dbReference type="Proteomes" id="UP001642464"/>
    </source>
</evidence>
<name>A0ABP0M4N3_9DINO</name>
<keyword evidence="6" id="KW-1185">Reference proteome</keyword>
<dbReference type="EMBL" id="CAXAMM010019779">
    <property type="protein sequence ID" value="CAK9046452.1"/>
    <property type="molecule type" value="Genomic_DNA"/>
</dbReference>
<feature type="region of interest" description="Disordered" evidence="4">
    <location>
        <begin position="21"/>
        <end position="49"/>
    </location>
</feature>
<evidence type="ECO:0000256" key="4">
    <source>
        <dbReference type="SAM" id="MobiDB-lite"/>
    </source>
</evidence>
<dbReference type="Pfam" id="PF13374">
    <property type="entry name" value="TPR_10"/>
    <property type="match status" value="2"/>
</dbReference>
<keyword evidence="2 3" id="KW-0802">TPR repeat</keyword>
<dbReference type="Gene3D" id="1.25.40.10">
    <property type="entry name" value="Tetratricopeptide repeat domain"/>
    <property type="match status" value="5"/>
</dbReference>
<evidence type="ECO:0000256" key="1">
    <source>
        <dbReference type="ARBA" id="ARBA00022737"/>
    </source>
</evidence>
<gene>
    <name evidence="5" type="ORF">SCF082_LOCUS26144</name>
</gene>
<feature type="repeat" description="TPR" evidence="3">
    <location>
        <begin position="399"/>
        <end position="432"/>
    </location>
</feature>
<dbReference type="Pfam" id="PF13424">
    <property type="entry name" value="TPR_12"/>
    <property type="match status" value="6"/>
</dbReference>
<dbReference type="SMART" id="SM00028">
    <property type="entry name" value="TPR"/>
    <property type="match status" value="8"/>
</dbReference>
<dbReference type="PROSITE" id="PS50005">
    <property type="entry name" value="TPR"/>
    <property type="match status" value="1"/>
</dbReference>
<dbReference type="SUPFAM" id="SSF48452">
    <property type="entry name" value="TPR-like"/>
    <property type="match status" value="5"/>
</dbReference>
<evidence type="ECO:0000313" key="5">
    <source>
        <dbReference type="EMBL" id="CAK9046452.1"/>
    </source>
</evidence>
<evidence type="ECO:0000256" key="2">
    <source>
        <dbReference type="ARBA" id="ARBA00022803"/>
    </source>
</evidence>
<evidence type="ECO:0000256" key="3">
    <source>
        <dbReference type="PROSITE-ProRule" id="PRU00339"/>
    </source>
</evidence>
<dbReference type="PRINTS" id="PR00381">
    <property type="entry name" value="KINESINLIGHT"/>
</dbReference>
<organism evidence="5 6">
    <name type="scientific">Durusdinium trenchii</name>
    <dbReference type="NCBI Taxonomy" id="1381693"/>
    <lineage>
        <taxon>Eukaryota</taxon>
        <taxon>Sar</taxon>
        <taxon>Alveolata</taxon>
        <taxon>Dinophyceae</taxon>
        <taxon>Suessiales</taxon>
        <taxon>Symbiodiniaceae</taxon>
        <taxon>Durusdinium</taxon>
    </lineage>
</organism>
<dbReference type="InterPro" id="IPR019734">
    <property type="entry name" value="TPR_rpt"/>
</dbReference>
<protein>
    <submittedName>
        <fullName evidence="5">Nephrocystin-3</fullName>
    </submittedName>
</protein>
<sequence>MSSGSSALEFSSVVATEDAAFGGHRDSTPGVSTAAGGTQRGAGSSVESMTDLRRQVEAIFTSKLGESDSLERQSYIEVLQSIGGTLQEANVLLKEYPEDSWICVKDFLDILFSPSEASLKRYFEKAYKEGGVFYHEEYEHDADDWCWLHKGSNIKVWQDALDLTQAGAGGAGGAGDVECFFHYTTELGFHNITNESKELVEVFASLVTEGKKANAWWGRGVYSVRKAPNQWPNIETLLDNNYRNMMKRDIELKGREATVEEYHSRVAYCIPMLVDACCAYDVSKRQTPEMVEKGRPIGVNLAGKLLNEPGMPPRECIVVRVQQEEKVGHARAVLVETLRCRAEAITTHLGSEHAETLLALSRLASVLEDRGALAEAETLRRRILAAEEAQFGPEYPNTLSALNNLALVLTRRGQWKEATDLYRRVVEADERLHGAAHLETLVPVANLAVVLRLQGQLAEAEALQRRVLTGREEQLGSKHRDTLVSLNNLALVLQSQGKLDEAEPFARKCMEGREALLGAAHPSTLISINNLATLLYEQGKLHEAEELFRRALAGSEAQLGRSHPDTLTWVYNLANVLMKQKHFADAEPLMRRALAGFESHLGAGHPHTLNSIRRLAKLLEATGSIAEAEELFIRELNGMEELHGPEDLKTLRSMSNVARVLIEREKFADAEPLMRRALAGFEAQLGANDAETLSCVYCLAELLEATGSITEAEELFIRDFNGMEDNPTIERSFTAQTMRRPEAVAETWSASGASTGDQQAEVLQGGLLMKLARITVRLADEDRFHLEDGATTIMPRTEGETLMECRLRLLGLHEGGHQVHAQCPGTANGPAAMGSGSSAQEFSPVVATEALRDDDAVVGHLDSETRRPASAPQREELREDLRRQVEAIFTSKLGESDSLERQSSWDPGEVGSVGEEVRKAPDQWPDIETLLDNNYRNMMKRDFELKGREATVEERLRCRADAITTNLGSEHAATLLASSRLARVLEWRGALIEAETLWRRILAAHEAQQGPEDPETLIALHNLASVLERRGQWKDAEDLYRRAVEAQERLGAAHWRLLTSLENLANVLMLQGQLAEAEALQRRVLAGREDQLGSKHRDTLASLNNLALVLQSQGKLDEAEPFARRDLEGSDALLGAAHPDTLVSVNNLALVLEAQGKLSEAEELFRRAFAGGEAQLGTSHPETLTWLHNLAGVLMKRQNFADAEPLMRRAVAGCEAHLGAGHPHTLSSVYRLAELLEATGSIAEAEELFIRELNGLEELHGPDHEETQASRRNLECFRHEHGRSAG</sequence>
<reference evidence="5 6" key="1">
    <citation type="submission" date="2024-02" db="EMBL/GenBank/DDBJ databases">
        <authorList>
            <person name="Chen Y."/>
            <person name="Shah S."/>
            <person name="Dougan E. K."/>
            <person name="Thang M."/>
            <person name="Chan C."/>
        </authorList>
    </citation>
    <scope>NUCLEOTIDE SEQUENCE [LARGE SCALE GENOMIC DNA]</scope>
</reference>
<dbReference type="InterPro" id="IPR011990">
    <property type="entry name" value="TPR-like_helical_dom_sf"/>
</dbReference>